<dbReference type="EMBL" id="JACBGI020000003">
    <property type="protein sequence ID" value="MBF6057431.1"/>
    <property type="molecule type" value="Genomic_DNA"/>
</dbReference>
<gene>
    <name evidence="1" type="ORF">H8792_003670</name>
</gene>
<protein>
    <submittedName>
        <fullName evidence="1">Uncharacterized protein</fullName>
    </submittedName>
</protein>
<reference evidence="1 2" key="1">
    <citation type="submission" date="2020-06" db="EMBL/GenBank/DDBJ databases">
        <authorList>
            <person name="Scott K."/>
        </authorList>
    </citation>
    <scope>NUCLEOTIDE SEQUENCE [LARGE SCALE GENOMIC DNA]</scope>
    <source>
        <strain evidence="1 2">HH1</strain>
    </source>
</reference>
<accession>A0ABS0BUC7</accession>
<name>A0ABS0BUC7_9GAMM</name>
<keyword evidence="2" id="KW-1185">Reference proteome</keyword>
<evidence type="ECO:0000313" key="1">
    <source>
        <dbReference type="EMBL" id="MBF6057431.1"/>
    </source>
</evidence>
<organism evidence="1 2">
    <name type="scientific">Thiomicrorhabdus heinhorstiae</name>
    <dbReference type="NCBI Taxonomy" id="2748010"/>
    <lineage>
        <taxon>Bacteria</taxon>
        <taxon>Pseudomonadati</taxon>
        <taxon>Pseudomonadota</taxon>
        <taxon>Gammaproteobacteria</taxon>
        <taxon>Thiotrichales</taxon>
        <taxon>Piscirickettsiaceae</taxon>
        <taxon>Thiomicrorhabdus</taxon>
    </lineage>
</organism>
<evidence type="ECO:0000313" key="2">
    <source>
        <dbReference type="Proteomes" id="UP001193680"/>
    </source>
</evidence>
<dbReference type="RefSeq" id="WP_185977573.1">
    <property type="nucleotide sequence ID" value="NZ_JACBGI020000003.1"/>
</dbReference>
<comment type="caution">
    <text evidence="1">The sequence shown here is derived from an EMBL/GenBank/DDBJ whole genome shotgun (WGS) entry which is preliminary data.</text>
</comment>
<sequence>MTKSSDLATNCIGVHLELQNALYHFLRIKSYITIGDKYWSDFIYCEMSHASIEKELSSPAIGEDIRAHVWLTLRDGSILDCTGEAHLDLIFQREEHPIGENIFFIPPDKVIEEGYHRPFLVGPEFLIKAGVFTNPNA</sequence>
<dbReference type="Proteomes" id="UP001193680">
    <property type="component" value="Unassembled WGS sequence"/>
</dbReference>
<reference evidence="1 2" key="2">
    <citation type="submission" date="2020-11" db="EMBL/GenBank/DDBJ databases">
        <title>Sulfur oxidizing isolate from Hospital Hole Sinkhole.</title>
        <authorList>
            <person name="Scott K.M."/>
        </authorList>
    </citation>
    <scope>NUCLEOTIDE SEQUENCE [LARGE SCALE GENOMIC DNA]</scope>
    <source>
        <strain evidence="1 2">HH1</strain>
    </source>
</reference>
<proteinExistence type="predicted"/>